<dbReference type="AlphaFoldDB" id="A0A2H3D157"/>
<organism evidence="1 2">
    <name type="scientific">Armillaria gallica</name>
    <name type="common">Bulbous honey fungus</name>
    <name type="synonym">Armillaria bulbosa</name>
    <dbReference type="NCBI Taxonomy" id="47427"/>
    <lineage>
        <taxon>Eukaryota</taxon>
        <taxon>Fungi</taxon>
        <taxon>Dikarya</taxon>
        <taxon>Basidiomycota</taxon>
        <taxon>Agaricomycotina</taxon>
        <taxon>Agaricomycetes</taxon>
        <taxon>Agaricomycetidae</taxon>
        <taxon>Agaricales</taxon>
        <taxon>Marasmiineae</taxon>
        <taxon>Physalacriaceae</taxon>
        <taxon>Armillaria</taxon>
    </lineage>
</organism>
<name>A0A2H3D157_ARMGA</name>
<accession>A0A2H3D157</accession>
<proteinExistence type="predicted"/>
<sequence>MMKSTPPEIWREIFQWFTKHQDYILHVGSTMEPAFVISQTCCQWREIATEICPFLWSSFSVSLPCIKYPEEERNVTYVVDAVLARTGEENLQIEFSGVDIGIYCPASLQIFKRILSYACRWESVAFYLPPNHSHLLEAKQSVLRNLHKARVSADPFSTYFPFRISGDCPCLEQIAFEGLPCHVEILLPFHHLTTFRDERMELDLFVYELYLHILRNATALDTFATIHGKTSDFDPPTANQRINCNTLRSLTTSSGPILGSVVTPNLQKIQVEFYDPETDTESSCIEEVDHEYGARIEQTINAIQVLVAIPKLTTSSHLTEIHLSDVGLHAQLTTLLQSTIYLKTLTVELSRWTPVYDRILQQLLSLLNRVSVNANGSSLVLPELQSLTLDVFDTNGVATLNWVDISLPDVLDMRWSKITNRSLRNVHIEVASSKTSFPNLMQAIARRLLKCRRRGQKVDICVADEVGAIVVDFVQDIAVHS</sequence>
<dbReference type="Proteomes" id="UP000217790">
    <property type="component" value="Unassembled WGS sequence"/>
</dbReference>
<reference evidence="2" key="1">
    <citation type="journal article" date="2017" name="Nat. Ecol. Evol.">
        <title>Genome expansion and lineage-specific genetic innovations in the forest pathogenic fungi Armillaria.</title>
        <authorList>
            <person name="Sipos G."/>
            <person name="Prasanna A.N."/>
            <person name="Walter M.C."/>
            <person name="O'Connor E."/>
            <person name="Balint B."/>
            <person name="Krizsan K."/>
            <person name="Kiss B."/>
            <person name="Hess J."/>
            <person name="Varga T."/>
            <person name="Slot J."/>
            <person name="Riley R."/>
            <person name="Boka B."/>
            <person name="Rigling D."/>
            <person name="Barry K."/>
            <person name="Lee J."/>
            <person name="Mihaltcheva S."/>
            <person name="LaButti K."/>
            <person name="Lipzen A."/>
            <person name="Waldron R."/>
            <person name="Moloney N.M."/>
            <person name="Sperisen C."/>
            <person name="Kredics L."/>
            <person name="Vagvoelgyi C."/>
            <person name="Patrignani A."/>
            <person name="Fitzpatrick D."/>
            <person name="Nagy I."/>
            <person name="Doyle S."/>
            <person name="Anderson J.B."/>
            <person name="Grigoriev I.V."/>
            <person name="Gueldener U."/>
            <person name="Muensterkoetter M."/>
            <person name="Nagy L.G."/>
        </authorList>
    </citation>
    <scope>NUCLEOTIDE SEQUENCE [LARGE SCALE GENOMIC DNA]</scope>
    <source>
        <strain evidence="2">Ar21-2</strain>
    </source>
</reference>
<keyword evidence="2" id="KW-1185">Reference proteome</keyword>
<dbReference type="OrthoDB" id="2957844at2759"/>
<evidence type="ECO:0000313" key="1">
    <source>
        <dbReference type="EMBL" id="PBK87464.1"/>
    </source>
</evidence>
<dbReference type="EMBL" id="KZ293678">
    <property type="protein sequence ID" value="PBK87464.1"/>
    <property type="molecule type" value="Genomic_DNA"/>
</dbReference>
<evidence type="ECO:0000313" key="2">
    <source>
        <dbReference type="Proteomes" id="UP000217790"/>
    </source>
</evidence>
<evidence type="ECO:0008006" key="3">
    <source>
        <dbReference type="Google" id="ProtNLM"/>
    </source>
</evidence>
<dbReference type="InParanoid" id="A0A2H3D157"/>
<protein>
    <recommendedName>
        <fullName evidence="3">F-box domain-containing protein</fullName>
    </recommendedName>
</protein>
<gene>
    <name evidence="1" type="ORF">ARMGADRAFT_1034695</name>
</gene>